<feature type="compositionally biased region" description="Acidic residues" evidence="9">
    <location>
        <begin position="337"/>
        <end position="347"/>
    </location>
</feature>
<comment type="caution">
    <text evidence="11">The sequence shown here is derived from an EMBL/GenBank/DDBJ whole genome shotgun (WGS) entry which is preliminary data.</text>
</comment>
<dbReference type="FunFam" id="3.30.160.60:FF:000446">
    <property type="entry name" value="Zinc finger protein"/>
    <property type="match status" value="1"/>
</dbReference>
<evidence type="ECO:0000259" key="10">
    <source>
        <dbReference type="PROSITE" id="PS50157"/>
    </source>
</evidence>
<evidence type="ECO:0000256" key="7">
    <source>
        <dbReference type="PROSITE-ProRule" id="PRU00042"/>
    </source>
</evidence>
<dbReference type="PANTHER" id="PTHR23235:SF120">
    <property type="entry name" value="KRUPPEL-LIKE FACTOR 15"/>
    <property type="match status" value="1"/>
</dbReference>
<dbReference type="PANTHER" id="PTHR23235">
    <property type="entry name" value="KRUEPPEL-LIKE TRANSCRIPTION FACTOR"/>
    <property type="match status" value="1"/>
</dbReference>
<feature type="compositionally biased region" description="Low complexity" evidence="9">
    <location>
        <begin position="506"/>
        <end position="516"/>
    </location>
</feature>
<feature type="compositionally biased region" description="Low complexity" evidence="9">
    <location>
        <begin position="72"/>
        <end position="84"/>
    </location>
</feature>
<feature type="compositionally biased region" description="Low complexity" evidence="9">
    <location>
        <begin position="556"/>
        <end position="578"/>
    </location>
</feature>
<dbReference type="PROSITE" id="PS00028">
    <property type="entry name" value="ZINC_FINGER_C2H2_1"/>
    <property type="match status" value="2"/>
</dbReference>
<gene>
    <name evidence="11" type="ORF">LTR84_003350</name>
</gene>
<evidence type="ECO:0000256" key="5">
    <source>
        <dbReference type="ARBA" id="ARBA00022833"/>
    </source>
</evidence>
<feature type="region of interest" description="Disordered" evidence="9">
    <location>
        <begin position="1"/>
        <end position="158"/>
    </location>
</feature>
<feature type="compositionally biased region" description="Pro residues" evidence="9">
    <location>
        <begin position="517"/>
        <end position="527"/>
    </location>
</feature>
<evidence type="ECO:0000313" key="12">
    <source>
        <dbReference type="Proteomes" id="UP001358417"/>
    </source>
</evidence>
<comment type="subcellular location">
    <subcellularLocation>
        <location evidence="1">Nucleus</location>
    </subcellularLocation>
</comment>
<dbReference type="SUPFAM" id="SSF57667">
    <property type="entry name" value="beta-beta-alpha zinc fingers"/>
    <property type="match status" value="2"/>
</dbReference>
<feature type="compositionally biased region" description="Pro residues" evidence="9">
    <location>
        <begin position="393"/>
        <end position="403"/>
    </location>
</feature>
<dbReference type="Gene3D" id="3.30.160.60">
    <property type="entry name" value="Classic Zinc Finger"/>
    <property type="match status" value="3"/>
</dbReference>
<name>A0AAV9NAE5_9EURO</name>
<feature type="compositionally biased region" description="Low complexity" evidence="9">
    <location>
        <begin position="14"/>
        <end position="30"/>
    </location>
</feature>
<evidence type="ECO:0000256" key="6">
    <source>
        <dbReference type="ARBA" id="ARBA00023242"/>
    </source>
</evidence>
<feature type="domain" description="C2H2-type" evidence="10">
    <location>
        <begin position="244"/>
        <end position="271"/>
    </location>
</feature>
<evidence type="ECO:0000256" key="9">
    <source>
        <dbReference type="SAM" id="MobiDB-lite"/>
    </source>
</evidence>
<feature type="domain" description="C2H2-type" evidence="10">
    <location>
        <begin position="272"/>
        <end position="299"/>
    </location>
</feature>
<evidence type="ECO:0000256" key="8">
    <source>
        <dbReference type="SAM" id="Coils"/>
    </source>
</evidence>
<dbReference type="AlphaFoldDB" id="A0AAV9NAE5"/>
<keyword evidence="8" id="KW-0175">Coiled coil</keyword>
<feature type="domain" description="C2H2-type" evidence="10">
    <location>
        <begin position="300"/>
        <end position="330"/>
    </location>
</feature>
<feature type="compositionally biased region" description="Polar residues" evidence="9">
    <location>
        <begin position="488"/>
        <end position="505"/>
    </location>
</feature>
<protein>
    <recommendedName>
        <fullName evidence="10">C2H2-type domain-containing protein</fullName>
    </recommendedName>
</protein>
<feature type="region of interest" description="Disordered" evidence="9">
    <location>
        <begin position="433"/>
        <end position="578"/>
    </location>
</feature>
<reference evidence="11 12" key="1">
    <citation type="submission" date="2023-08" db="EMBL/GenBank/DDBJ databases">
        <title>Black Yeasts Isolated from many extreme environments.</title>
        <authorList>
            <person name="Coleine C."/>
            <person name="Stajich J.E."/>
            <person name="Selbmann L."/>
        </authorList>
    </citation>
    <scope>NUCLEOTIDE SEQUENCE [LARGE SCALE GENOMIC DNA]</scope>
    <source>
        <strain evidence="11 12">CCFEE 5792</strain>
    </source>
</reference>
<feature type="region of interest" description="Disordered" evidence="9">
    <location>
        <begin position="190"/>
        <end position="244"/>
    </location>
</feature>
<feature type="compositionally biased region" description="Polar residues" evidence="9">
    <location>
        <begin position="469"/>
        <end position="479"/>
    </location>
</feature>
<keyword evidence="5" id="KW-0862">Zinc</keyword>
<dbReference type="EMBL" id="JAVRRD010000016">
    <property type="protein sequence ID" value="KAK5050791.1"/>
    <property type="molecule type" value="Genomic_DNA"/>
</dbReference>
<feature type="compositionally biased region" description="Low complexity" evidence="9">
    <location>
        <begin position="437"/>
        <end position="454"/>
    </location>
</feature>
<feature type="compositionally biased region" description="Polar residues" evidence="9">
    <location>
        <begin position="130"/>
        <end position="158"/>
    </location>
</feature>
<feature type="coiled-coil region" evidence="8">
    <location>
        <begin position="591"/>
        <end position="618"/>
    </location>
</feature>
<dbReference type="GeneID" id="89971537"/>
<keyword evidence="12" id="KW-1185">Reference proteome</keyword>
<dbReference type="GO" id="GO:0000981">
    <property type="term" value="F:DNA-binding transcription factor activity, RNA polymerase II-specific"/>
    <property type="evidence" value="ECO:0007669"/>
    <property type="project" value="TreeGrafter"/>
</dbReference>
<evidence type="ECO:0000313" key="11">
    <source>
        <dbReference type="EMBL" id="KAK5050791.1"/>
    </source>
</evidence>
<keyword evidence="3" id="KW-0677">Repeat</keyword>
<feature type="compositionally biased region" description="Polar residues" evidence="9">
    <location>
        <begin position="190"/>
        <end position="201"/>
    </location>
</feature>
<dbReference type="InterPro" id="IPR036236">
    <property type="entry name" value="Znf_C2H2_sf"/>
</dbReference>
<organism evidence="11 12">
    <name type="scientific">Exophiala bonariae</name>
    <dbReference type="NCBI Taxonomy" id="1690606"/>
    <lineage>
        <taxon>Eukaryota</taxon>
        <taxon>Fungi</taxon>
        <taxon>Dikarya</taxon>
        <taxon>Ascomycota</taxon>
        <taxon>Pezizomycotina</taxon>
        <taxon>Eurotiomycetes</taxon>
        <taxon>Chaetothyriomycetidae</taxon>
        <taxon>Chaetothyriales</taxon>
        <taxon>Herpotrichiellaceae</taxon>
        <taxon>Exophiala</taxon>
    </lineage>
</organism>
<feature type="compositionally biased region" description="Pro residues" evidence="9">
    <location>
        <begin position="541"/>
        <end position="550"/>
    </location>
</feature>
<dbReference type="FunFam" id="3.30.160.60:FF:001666">
    <property type="entry name" value="MDS1 and EVI1 complex locus"/>
    <property type="match status" value="1"/>
</dbReference>
<dbReference type="GO" id="GO:0005634">
    <property type="term" value="C:nucleus"/>
    <property type="evidence" value="ECO:0007669"/>
    <property type="project" value="UniProtKB-SubCell"/>
</dbReference>
<sequence length="623" mass="66151">MAESNPNQETSSNITFPTTPTFAKPAAITPHSQKLNNSSRDFDESTRPGKRPRLEPPQLTAAVAFAEARQRSSSPASSNTSPNPGLQALNTLMGANENPVSKALAATADTSSDPTKTVSEPLTEVVENIEQPTRTSPEVVTSSGDSHVMQTSPTSLSSVGTLDSMAAATGITTTVGSPLPIEETVRQVVNASEAGSTSPTDGNKAFSYPAPLLQPPVNESARRGMSLPHSGTRQGTRSPSSKKHRCPYCATEFTRHHNLKSHLLTHSQEKPYVCSTCQSRFRRLHDLKRHTKLHTGERPHICPKCGRKFARGDALARHNKGPGGCAGRRASVGSFGGDDDDGNDDSMDGVMYHEPDAMEDEEGNDKRPAIRRQAPSGDDTMDDSDHVSRLPSTYPPLQGPPPGGMAGGFFPPRNAFNQPSTGVSIAAVAAGVPLPFPSMSGSNSSSRPSGQGNPVFAPNPISESPKPLSPNQTQRSSVPGLSEGSLGRNRSPSMAHYQQPQYNRVSGSSSLGLPAGPQLPLPPPLNPPDSRFTLPSQSAPTHPPTQPSGPPTHMTGSGPLSSHSNSLSSHHGSGENSNAMFAKEDRLWAYVSNLEQRMNSMQEEINSLKQQLSNAQAQAHRTN</sequence>
<dbReference type="GO" id="GO:0008270">
    <property type="term" value="F:zinc ion binding"/>
    <property type="evidence" value="ECO:0007669"/>
    <property type="project" value="UniProtKB-KW"/>
</dbReference>
<keyword evidence="6" id="KW-0539">Nucleus</keyword>
<dbReference type="InterPro" id="IPR013087">
    <property type="entry name" value="Znf_C2H2_type"/>
</dbReference>
<feature type="compositionally biased region" description="Polar residues" evidence="9">
    <location>
        <begin position="229"/>
        <end position="239"/>
    </location>
</feature>
<dbReference type="GO" id="GO:0000978">
    <property type="term" value="F:RNA polymerase II cis-regulatory region sequence-specific DNA binding"/>
    <property type="evidence" value="ECO:0007669"/>
    <property type="project" value="TreeGrafter"/>
</dbReference>
<evidence type="ECO:0000256" key="1">
    <source>
        <dbReference type="ARBA" id="ARBA00004123"/>
    </source>
</evidence>
<feature type="compositionally biased region" description="Polar residues" evidence="9">
    <location>
        <begin position="108"/>
        <end position="120"/>
    </location>
</feature>
<evidence type="ECO:0000256" key="2">
    <source>
        <dbReference type="ARBA" id="ARBA00022723"/>
    </source>
</evidence>
<keyword evidence="2" id="KW-0479">Metal-binding</keyword>
<evidence type="ECO:0000256" key="4">
    <source>
        <dbReference type="ARBA" id="ARBA00022771"/>
    </source>
</evidence>
<feature type="compositionally biased region" description="Polar residues" evidence="9">
    <location>
        <begin position="1"/>
        <end position="13"/>
    </location>
</feature>
<accession>A0AAV9NAE5</accession>
<proteinExistence type="predicted"/>
<feature type="region of interest" description="Disordered" evidence="9">
    <location>
        <begin position="317"/>
        <end position="413"/>
    </location>
</feature>
<keyword evidence="4 7" id="KW-0863">Zinc-finger</keyword>
<dbReference type="RefSeq" id="XP_064705291.1">
    <property type="nucleotide sequence ID" value="XM_064846938.1"/>
</dbReference>
<dbReference type="SMART" id="SM00355">
    <property type="entry name" value="ZnF_C2H2"/>
    <property type="match status" value="3"/>
</dbReference>
<dbReference type="Proteomes" id="UP001358417">
    <property type="component" value="Unassembled WGS sequence"/>
</dbReference>
<dbReference type="PROSITE" id="PS50157">
    <property type="entry name" value="ZINC_FINGER_C2H2_2"/>
    <property type="match status" value="3"/>
</dbReference>
<evidence type="ECO:0000256" key="3">
    <source>
        <dbReference type="ARBA" id="ARBA00022737"/>
    </source>
</evidence>